<accession>A0ABW3JY84</accession>
<evidence type="ECO:0000256" key="2">
    <source>
        <dbReference type="ARBA" id="ARBA00023002"/>
    </source>
</evidence>
<feature type="domain" description="D-isomer specific 2-hydroxyacid dehydrogenase NAD-binding" evidence="4">
    <location>
        <begin position="109"/>
        <end position="289"/>
    </location>
</feature>
<sequence>MALPKCLIIDPMHESIFPMLSEIGWEAVSMPSITRDAIKTTHHGFDGLIVRSKTTIDRDLLGENPTIKFVGRAGAGLDNVDLDYLQEKGIAVLHASEGNRDAVGEYTAGALLSLMRNIPRADSEVRNRVWEREGNRGEELMGKTVGIIGYGNMGQSFAKRISGFGCNVLAYDKYKTGYGDLYAKEVSMDMLFAEADILSLHIPLTPETRKMVDLSYLHRFKKKIILVNTARGEIVSLTDLAEAMQGNLVRGAVLDVLENEKLNTFSPAQKLAFDTLAEKTNVIFTPHIAGWTFESHVKINVALIQKIEALGLAH</sequence>
<comment type="similarity">
    <text evidence="1">Belongs to the D-isomer specific 2-hydroxyacid dehydrogenase family.</text>
</comment>
<dbReference type="SUPFAM" id="SSF51735">
    <property type="entry name" value="NAD(P)-binding Rossmann-fold domains"/>
    <property type="match status" value="1"/>
</dbReference>
<keyword evidence="2" id="KW-0560">Oxidoreductase</keyword>
<comment type="caution">
    <text evidence="5">The sequence shown here is derived from an EMBL/GenBank/DDBJ whole genome shotgun (WGS) entry which is preliminary data.</text>
</comment>
<dbReference type="RefSeq" id="WP_377576059.1">
    <property type="nucleotide sequence ID" value="NZ_JBHTKA010000001.1"/>
</dbReference>
<keyword evidence="3" id="KW-0520">NAD</keyword>
<organism evidence="5 6">
    <name type="scientific">Ohtaekwangia kribbensis</name>
    <dbReference type="NCBI Taxonomy" id="688913"/>
    <lineage>
        <taxon>Bacteria</taxon>
        <taxon>Pseudomonadati</taxon>
        <taxon>Bacteroidota</taxon>
        <taxon>Cytophagia</taxon>
        <taxon>Cytophagales</taxon>
        <taxon>Fulvivirgaceae</taxon>
        <taxon>Ohtaekwangia</taxon>
    </lineage>
</organism>
<dbReference type="InterPro" id="IPR029753">
    <property type="entry name" value="D-isomer_DH_CS"/>
</dbReference>
<dbReference type="InterPro" id="IPR006140">
    <property type="entry name" value="D-isomer_DH_NAD-bd"/>
</dbReference>
<dbReference type="InterPro" id="IPR036291">
    <property type="entry name" value="NAD(P)-bd_dom_sf"/>
</dbReference>
<dbReference type="SUPFAM" id="SSF52283">
    <property type="entry name" value="Formate/glycerate dehydrogenase catalytic domain-like"/>
    <property type="match status" value="1"/>
</dbReference>
<gene>
    <name evidence="5" type="ORF">ACFQ21_05700</name>
</gene>
<dbReference type="InterPro" id="IPR050857">
    <property type="entry name" value="D-2-hydroxyacid_DH"/>
</dbReference>
<dbReference type="EMBL" id="JBHTKA010000001">
    <property type="protein sequence ID" value="MFD0998789.1"/>
    <property type="molecule type" value="Genomic_DNA"/>
</dbReference>
<reference evidence="6" key="1">
    <citation type="journal article" date="2019" name="Int. J. Syst. Evol. Microbiol.">
        <title>The Global Catalogue of Microorganisms (GCM) 10K type strain sequencing project: providing services to taxonomists for standard genome sequencing and annotation.</title>
        <authorList>
            <consortium name="The Broad Institute Genomics Platform"/>
            <consortium name="The Broad Institute Genome Sequencing Center for Infectious Disease"/>
            <person name="Wu L."/>
            <person name="Ma J."/>
        </authorList>
    </citation>
    <scope>NUCLEOTIDE SEQUENCE [LARGE SCALE GENOMIC DNA]</scope>
    <source>
        <strain evidence="6">CCUG 58938</strain>
    </source>
</reference>
<dbReference type="PANTHER" id="PTHR42789">
    <property type="entry name" value="D-ISOMER SPECIFIC 2-HYDROXYACID DEHYDROGENASE FAMILY PROTEIN (AFU_ORTHOLOGUE AFUA_6G10090)"/>
    <property type="match status" value="1"/>
</dbReference>
<keyword evidence="6" id="KW-1185">Reference proteome</keyword>
<dbReference type="Gene3D" id="3.40.50.720">
    <property type="entry name" value="NAD(P)-binding Rossmann-like Domain"/>
    <property type="match status" value="2"/>
</dbReference>
<proteinExistence type="inferred from homology"/>
<evidence type="ECO:0000259" key="4">
    <source>
        <dbReference type="Pfam" id="PF02826"/>
    </source>
</evidence>
<dbReference type="Proteomes" id="UP001597112">
    <property type="component" value="Unassembled WGS sequence"/>
</dbReference>
<dbReference type="PANTHER" id="PTHR42789:SF1">
    <property type="entry name" value="D-ISOMER SPECIFIC 2-HYDROXYACID DEHYDROGENASE FAMILY PROTEIN (AFU_ORTHOLOGUE AFUA_6G10090)"/>
    <property type="match status" value="1"/>
</dbReference>
<evidence type="ECO:0000313" key="6">
    <source>
        <dbReference type="Proteomes" id="UP001597112"/>
    </source>
</evidence>
<evidence type="ECO:0000256" key="1">
    <source>
        <dbReference type="ARBA" id="ARBA00005854"/>
    </source>
</evidence>
<protein>
    <submittedName>
        <fullName evidence="5">NAD(P)-dependent oxidoreductase</fullName>
    </submittedName>
</protein>
<dbReference type="PROSITE" id="PS00670">
    <property type="entry name" value="D_2_HYDROXYACID_DH_2"/>
    <property type="match status" value="1"/>
</dbReference>
<evidence type="ECO:0000256" key="3">
    <source>
        <dbReference type="ARBA" id="ARBA00023027"/>
    </source>
</evidence>
<evidence type="ECO:0000313" key="5">
    <source>
        <dbReference type="EMBL" id="MFD0998789.1"/>
    </source>
</evidence>
<name>A0ABW3JY84_9BACT</name>
<dbReference type="Pfam" id="PF02826">
    <property type="entry name" value="2-Hacid_dh_C"/>
    <property type="match status" value="1"/>
</dbReference>